<reference evidence="2 3" key="1">
    <citation type="journal article" date="2019" name="Nat. Ecol. Evol.">
        <title>Megaphylogeny resolves global patterns of mushroom evolution.</title>
        <authorList>
            <person name="Varga T."/>
            <person name="Krizsan K."/>
            <person name="Foldi C."/>
            <person name="Dima B."/>
            <person name="Sanchez-Garcia M."/>
            <person name="Sanchez-Ramirez S."/>
            <person name="Szollosi G.J."/>
            <person name="Szarkandi J.G."/>
            <person name="Papp V."/>
            <person name="Albert L."/>
            <person name="Andreopoulos W."/>
            <person name="Angelini C."/>
            <person name="Antonin V."/>
            <person name="Barry K.W."/>
            <person name="Bougher N.L."/>
            <person name="Buchanan P."/>
            <person name="Buyck B."/>
            <person name="Bense V."/>
            <person name="Catcheside P."/>
            <person name="Chovatia M."/>
            <person name="Cooper J."/>
            <person name="Damon W."/>
            <person name="Desjardin D."/>
            <person name="Finy P."/>
            <person name="Geml J."/>
            <person name="Haridas S."/>
            <person name="Hughes K."/>
            <person name="Justo A."/>
            <person name="Karasinski D."/>
            <person name="Kautmanova I."/>
            <person name="Kiss B."/>
            <person name="Kocsube S."/>
            <person name="Kotiranta H."/>
            <person name="LaButti K.M."/>
            <person name="Lechner B.E."/>
            <person name="Liimatainen K."/>
            <person name="Lipzen A."/>
            <person name="Lukacs Z."/>
            <person name="Mihaltcheva S."/>
            <person name="Morgado L.N."/>
            <person name="Niskanen T."/>
            <person name="Noordeloos M.E."/>
            <person name="Ohm R.A."/>
            <person name="Ortiz-Santana B."/>
            <person name="Ovrebo C."/>
            <person name="Racz N."/>
            <person name="Riley R."/>
            <person name="Savchenko A."/>
            <person name="Shiryaev A."/>
            <person name="Soop K."/>
            <person name="Spirin V."/>
            <person name="Szebenyi C."/>
            <person name="Tomsovsky M."/>
            <person name="Tulloss R.E."/>
            <person name="Uehling J."/>
            <person name="Grigoriev I.V."/>
            <person name="Vagvolgyi C."/>
            <person name="Papp T."/>
            <person name="Martin F.M."/>
            <person name="Miettinen O."/>
            <person name="Hibbett D.S."/>
            <person name="Nagy L.G."/>
        </authorList>
    </citation>
    <scope>NUCLEOTIDE SEQUENCE [LARGE SCALE GENOMIC DNA]</scope>
    <source>
        <strain evidence="2 3">FP101781</strain>
    </source>
</reference>
<comment type="caution">
    <text evidence="2">The sequence shown here is derived from an EMBL/GenBank/DDBJ whole genome shotgun (WGS) entry which is preliminary data.</text>
</comment>
<protein>
    <submittedName>
        <fullName evidence="2">Uncharacterized protein</fullName>
    </submittedName>
</protein>
<name>A0A4Y7TIZ5_COPMI</name>
<dbReference type="EMBL" id="QPFP01000011">
    <property type="protein sequence ID" value="TEB33954.1"/>
    <property type="molecule type" value="Genomic_DNA"/>
</dbReference>
<organism evidence="2 3">
    <name type="scientific">Coprinellus micaceus</name>
    <name type="common">Glistening ink-cap mushroom</name>
    <name type="synonym">Coprinus micaceus</name>
    <dbReference type="NCBI Taxonomy" id="71717"/>
    <lineage>
        <taxon>Eukaryota</taxon>
        <taxon>Fungi</taxon>
        <taxon>Dikarya</taxon>
        <taxon>Basidiomycota</taxon>
        <taxon>Agaricomycotina</taxon>
        <taxon>Agaricomycetes</taxon>
        <taxon>Agaricomycetidae</taxon>
        <taxon>Agaricales</taxon>
        <taxon>Agaricineae</taxon>
        <taxon>Psathyrellaceae</taxon>
        <taxon>Coprinellus</taxon>
    </lineage>
</organism>
<dbReference type="EMBL" id="QPFP01000011">
    <property type="protein sequence ID" value="TEB33950.1"/>
    <property type="molecule type" value="Genomic_DNA"/>
</dbReference>
<evidence type="ECO:0000313" key="2">
    <source>
        <dbReference type="EMBL" id="TEB33954.1"/>
    </source>
</evidence>
<keyword evidence="3" id="KW-1185">Reference proteome</keyword>
<dbReference type="Proteomes" id="UP000298030">
    <property type="component" value="Unassembled WGS sequence"/>
</dbReference>
<accession>A0A4Y7TIZ5</accession>
<evidence type="ECO:0000313" key="3">
    <source>
        <dbReference type="Proteomes" id="UP000298030"/>
    </source>
</evidence>
<evidence type="ECO:0000313" key="1">
    <source>
        <dbReference type="EMBL" id="TEB33950.1"/>
    </source>
</evidence>
<gene>
    <name evidence="1" type="ORF">FA13DRAFT_1708114</name>
    <name evidence="2" type="ORF">FA13DRAFT_1708118</name>
</gene>
<dbReference type="AlphaFoldDB" id="A0A4Y7TIZ5"/>
<sequence>MAHNFFLNGPNKRGDPLRASAPCRALAAQILGPDKPSVSQKYVNGIIGHVIIRLAGCGNSKVGIGGHREFMITRVDAFSRPTGLRVWEAVRSLRGALLGAVVTGAQAQ</sequence>
<proteinExistence type="predicted"/>